<dbReference type="Pfam" id="PF00497">
    <property type="entry name" value="SBP_bac_3"/>
    <property type="match status" value="1"/>
</dbReference>
<evidence type="ECO:0000256" key="8">
    <source>
        <dbReference type="ARBA" id="ARBA00023180"/>
    </source>
</evidence>
<keyword evidence="6 10" id="KW-0472">Membrane</keyword>
<sequence>MEAKRGRVLVSKMKRRFYRLSALLIFLLLIFIQSLTLAQPSQNSTPNTLIPKEKTLIVGLSPVPPFIIKSSNNQGNTDWDGVGVQLWREIAYELDLDYEWREVQAEQSINQLKSGKLDVALMTATAPREEQVDFTQSYFATTLGVATKQKQRLWEIVKAVISPQFLKICFWVTVILFVVGLLCWVFEHKSNEKMYNKSPIKGIWDGFWWAGVTMTTIGYGDKAPHTIGGRILALLWMLVAMGLTASLTASLTSLLVLDQGIQPIQVQQLKTMQVGSIANSTAARYLTLEQIQFQTFSNPADGLKAVDEGKIDAFVHDTTTLWTINKNDFKKLIHVEDTGIQASHYTFALPSNSPLREPLNRQLLQELSEPDWQAMLERYLPKSSQ</sequence>
<reference evidence="12 13" key="1">
    <citation type="submission" date="2007-03" db="EMBL/GenBank/DDBJ databases">
        <authorList>
            <person name="Stal L."/>
            <person name="Ferriera S."/>
            <person name="Johnson J."/>
            <person name="Kravitz S."/>
            <person name="Beeson K."/>
            <person name="Sutton G."/>
            <person name="Rogers Y.-H."/>
            <person name="Friedman R."/>
            <person name="Frazier M."/>
            <person name="Venter J.C."/>
        </authorList>
    </citation>
    <scope>NUCLEOTIDE SEQUENCE [LARGE SCALE GENOMIC DNA]</scope>
    <source>
        <strain evidence="12 13">CCY0110</strain>
    </source>
</reference>
<evidence type="ECO:0000256" key="3">
    <source>
        <dbReference type="ARBA" id="ARBA00022692"/>
    </source>
</evidence>
<dbReference type="Gene3D" id="3.40.190.10">
    <property type="entry name" value="Periplasmic binding protein-like II"/>
    <property type="match status" value="2"/>
</dbReference>
<comment type="subcellular location">
    <subcellularLocation>
        <location evidence="1">Membrane</location>
        <topology evidence="1">Multi-pass membrane protein</topology>
    </subcellularLocation>
</comment>
<keyword evidence="13" id="KW-1185">Reference proteome</keyword>
<dbReference type="GO" id="GO:0016020">
    <property type="term" value="C:membrane"/>
    <property type="evidence" value="ECO:0007669"/>
    <property type="project" value="UniProtKB-SubCell"/>
</dbReference>
<keyword evidence="7" id="KW-0675">Receptor</keyword>
<dbReference type="GO" id="GO:0015276">
    <property type="term" value="F:ligand-gated monoatomic ion channel activity"/>
    <property type="evidence" value="ECO:0007669"/>
    <property type="project" value="InterPro"/>
</dbReference>
<evidence type="ECO:0000256" key="5">
    <source>
        <dbReference type="ARBA" id="ARBA00023065"/>
    </source>
</evidence>
<dbReference type="SUPFAM" id="SSF81324">
    <property type="entry name" value="Voltage-gated potassium channels"/>
    <property type="match status" value="1"/>
</dbReference>
<name>A3IZ30_9CHRO</name>
<gene>
    <name evidence="12" type="ORF">CY0110_06629</name>
</gene>
<accession>A3IZ30</accession>
<evidence type="ECO:0000259" key="11">
    <source>
        <dbReference type="SMART" id="SM00062"/>
    </source>
</evidence>
<keyword evidence="2" id="KW-0813">Transport</keyword>
<dbReference type="SMART" id="SM00062">
    <property type="entry name" value="PBPb"/>
    <property type="match status" value="1"/>
</dbReference>
<dbReference type="Pfam" id="PF00060">
    <property type="entry name" value="Lig_chan"/>
    <property type="match status" value="1"/>
</dbReference>
<dbReference type="InterPro" id="IPR001320">
    <property type="entry name" value="Iontro_rcpt_C"/>
</dbReference>
<feature type="domain" description="Solute-binding protein family 3/N-terminal" evidence="11">
    <location>
        <begin position="55"/>
        <end position="383"/>
    </location>
</feature>
<evidence type="ECO:0000256" key="10">
    <source>
        <dbReference type="SAM" id="Phobius"/>
    </source>
</evidence>
<evidence type="ECO:0000256" key="1">
    <source>
        <dbReference type="ARBA" id="ARBA00004141"/>
    </source>
</evidence>
<evidence type="ECO:0000256" key="9">
    <source>
        <dbReference type="ARBA" id="ARBA00023303"/>
    </source>
</evidence>
<evidence type="ECO:0000256" key="2">
    <source>
        <dbReference type="ARBA" id="ARBA00022448"/>
    </source>
</evidence>
<dbReference type="EMBL" id="AAXW01000093">
    <property type="protein sequence ID" value="EAZ88269.1"/>
    <property type="molecule type" value="Genomic_DNA"/>
</dbReference>
<protein>
    <submittedName>
        <fullName evidence="12">Extracellular solute-binding protein, family 3</fullName>
    </submittedName>
</protein>
<keyword evidence="9" id="KW-0407">Ion channel</keyword>
<dbReference type="InterPro" id="IPR015683">
    <property type="entry name" value="Ionotropic_Glu_rcpt"/>
</dbReference>
<evidence type="ECO:0000256" key="4">
    <source>
        <dbReference type="ARBA" id="ARBA00022989"/>
    </source>
</evidence>
<dbReference type="AlphaFoldDB" id="A3IZ30"/>
<comment type="caution">
    <text evidence="12">The sequence shown here is derived from an EMBL/GenBank/DDBJ whole genome shotgun (WGS) entry which is preliminary data.</text>
</comment>
<dbReference type="OrthoDB" id="9799090at2"/>
<dbReference type="SUPFAM" id="SSF53850">
    <property type="entry name" value="Periplasmic binding protein-like II"/>
    <property type="match status" value="1"/>
</dbReference>
<feature type="transmembrane region" description="Helical" evidence="10">
    <location>
        <begin position="231"/>
        <end position="257"/>
    </location>
</feature>
<dbReference type="PANTHER" id="PTHR18966">
    <property type="entry name" value="IONOTROPIC GLUTAMATE RECEPTOR"/>
    <property type="match status" value="1"/>
</dbReference>
<dbReference type="Gene3D" id="1.10.287.70">
    <property type="match status" value="1"/>
</dbReference>
<evidence type="ECO:0000256" key="6">
    <source>
        <dbReference type="ARBA" id="ARBA00023136"/>
    </source>
</evidence>
<evidence type="ECO:0000313" key="13">
    <source>
        <dbReference type="Proteomes" id="UP000003781"/>
    </source>
</evidence>
<feature type="transmembrane region" description="Helical" evidence="10">
    <location>
        <begin position="198"/>
        <end position="219"/>
    </location>
</feature>
<keyword evidence="5" id="KW-0406">Ion transport</keyword>
<keyword evidence="4 10" id="KW-1133">Transmembrane helix</keyword>
<keyword evidence="8" id="KW-0325">Glycoprotein</keyword>
<evidence type="ECO:0000256" key="7">
    <source>
        <dbReference type="ARBA" id="ARBA00023170"/>
    </source>
</evidence>
<dbReference type="InterPro" id="IPR001638">
    <property type="entry name" value="Solute-binding_3/MltF_N"/>
</dbReference>
<keyword evidence="3 10" id="KW-0812">Transmembrane</keyword>
<evidence type="ECO:0000313" key="12">
    <source>
        <dbReference type="EMBL" id="EAZ88269.1"/>
    </source>
</evidence>
<dbReference type="Proteomes" id="UP000003781">
    <property type="component" value="Unassembled WGS sequence"/>
</dbReference>
<dbReference type="RefSeq" id="WP_008278646.1">
    <property type="nucleotide sequence ID" value="NZ_AAXW01000093.1"/>
</dbReference>
<feature type="transmembrane region" description="Helical" evidence="10">
    <location>
        <begin position="165"/>
        <end position="186"/>
    </location>
</feature>
<proteinExistence type="predicted"/>
<dbReference type="eggNOG" id="COG0834">
    <property type="taxonomic scope" value="Bacteria"/>
</dbReference>
<organism evidence="12 13">
    <name type="scientific">Crocosphaera chwakensis CCY0110</name>
    <dbReference type="NCBI Taxonomy" id="391612"/>
    <lineage>
        <taxon>Bacteria</taxon>
        <taxon>Bacillati</taxon>
        <taxon>Cyanobacteriota</taxon>
        <taxon>Cyanophyceae</taxon>
        <taxon>Oscillatoriophycideae</taxon>
        <taxon>Chroococcales</taxon>
        <taxon>Aphanothecaceae</taxon>
        <taxon>Crocosphaera</taxon>
        <taxon>Crocosphaera chwakensis</taxon>
    </lineage>
</organism>